<evidence type="ECO:0000256" key="5">
    <source>
        <dbReference type="ARBA" id="ARBA00023065"/>
    </source>
</evidence>
<feature type="transmembrane region" description="Helical" evidence="9">
    <location>
        <begin position="206"/>
        <end position="225"/>
    </location>
</feature>
<dbReference type="PRINTS" id="PR01333">
    <property type="entry name" value="2POREKCHANEL"/>
</dbReference>
<evidence type="ECO:0000313" key="12">
    <source>
        <dbReference type="Proteomes" id="UP000248423"/>
    </source>
</evidence>
<proteinExistence type="inferred from homology"/>
<comment type="similarity">
    <text evidence="8">Belongs to the two pore domain potassium channel (TC 1.A.1.8) family.</text>
</comment>
<evidence type="ECO:0000313" key="11">
    <source>
        <dbReference type="EMBL" id="PYI04415.1"/>
    </source>
</evidence>
<feature type="transmembrane region" description="Helical" evidence="9">
    <location>
        <begin position="105"/>
        <end position="127"/>
    </location>
</feature>
<keyword evidence="12" id="KW-1185">Reference proteome</keyword>
<accession>A0A319E8H5</accession>
<dbReference type="PANTHER" id="PTHR11003:SF291">
    <property type="entry name" value="IP11374P"/>
    <property type="match status" value="1"/>
</dbReference>
<evidence type="ECO:0000256" key="2">
    <source>
        <dbReference type="ARBA" id="ARBA00022448"/>
    </source>
</evidence>
<evidence type="ECO:0000256" key="7">
    <source>
        <dbReference type="ARBA" id="ARBA00023303"/>
    </source>
</evidence>
<sequence length="550" mass="62235">MATMFNICTVCQGLQEIVQSDSRAMIVTQPAWAVTLKAISLALSATADLTLLLTMKLKWNAVKGFIITAFLWTSSSAILFSLVGVVAQQPPPVISPQTWRYTQNYYYGIFAAALYILIAGLLTIYAISVHTVHLTPKDRTSVEDTSIVLRALTLAIFLLGGAAIYVPIEGWSLPDALYWAVYTILTVGIGNIVPKTHLGRSLLFPYATAGITSLGLFISSIASFWTRMGDLHLRFELEHEGIHIHEIVPADQSTTQHEEYELVQHPTTHPRKLNIPKAQQIKLNFHRRRQWLVFIFSAIAWLLLWLVSARIFKGSERNQGWTYFDALYFTFVSLTTIGYGDFYPSSNFGKSFFVFWALLAVPVMTALVGVMGQVGFRAVVYFVRRLGKACPWGYYGRRIRVFLRERRLDMPTGGDSYTGSLSLDAIDIENQQKHPGADYPATSSRMIQHSNLHDPPNSQSRPTRQMESTQYKLLLLCQEIKNIVTLLQDDVRNVDLHRKWVQIIPLLDIEDEEQGCSESIPSVECHHRHRRSHVVGEDTEPYAIFDIMHI</sequence>
<evidence type="ECO:0000256" key="1">
    <source>
        <dbReference type="ARBA" id="ARBA00004141"/>
    </source>
</evidence>
<keyword evidence="6 9" id="KW-0472">Membrane</keyword>
<organism evidence="11 12">
    <name type="scientific">Aspergillus sclerotiicarbonarius (strain CBS 121057 / IBT 28362)</name>
    <dbReference type="NCBI Taxonomy" id="1448318"/>
    <lineage>
        <taxon>Eukaryota</taxon>
        <taxon>Fungi</taxon>
        <taxon>Dikarya</taxon>
        <taxon>Ascomycota</taxon>
        <taxon>Pezizomycotina</taxon>
        <taxon>Eurotiomycetes</taxon>
        <taxon>Eurotiomycetidae</taxon>
        <taxon>Eurotiales</taxon>
        <taxon>Aspergillaceae</taxon>
        <taxon>Aspergillus</taxon>
        <taxon>Aspergillus subgen. Circumdati</taxon>
    </lineage>
</organism>
<feature type="transmembrane region" description="Helical" evidence="9">
    <location>
        <begin position="31"/>
        <end position="53"/>
    </location>
</feature>
<dbReference type="GO" id="GO:0005886">
    <property type="term" value="C:plasma membrane"/>
    <property type="evidence" value="ECO:0007669"/>
    <property type="project" value="TreeGrafter"/>
</dbReference>
<dbReference type="PANTHER" id="PTHR11003">
    <property type="entry name" value="POTASSIUM CHANNEL, SUBFAMILY K"/>
    <property type="match status" value="1"/>
</dbReference>
<dbReference type="STRING" id="1448318.A0A319E8H5"/>
<dbReference type="VEuPathDB" id="FungiDB:BO78DRAFT_431334"/>
<feature type="transmembrane region" description="Helical" evidence="9">
    <location>
        <begin position="65"/>
        <end position="85"/>
    </location>
</feature>
<feature type="domain" description="Potassium channel" evidence="10">
    <location>
        <begin position="301"/>
        <end position="374"/>
    </location>
</feature>
<dbReference type="GO" id="GO:0030322">
    <property type="term" value="P:stabilization of membrane potential"/>
    <property type="evidence" value="ECO:0007669"/>
    <property type="project" value="TreeGrafter"/>
</dbReference>
<dbReference type="GO" id="GO:0022841">
    <property type="term" value="F:potassium ion leak channel activity"/>
    <property type="evidence" value="ECO:0007669"/>
    <property type="project" value="TreeGrafter"/>
</dbReference>
<dbReference type="InterPro" id="IPR003280">
    <property type="entry name" value="2pore_dom_K_chnl"/>
</dbReference>
<feature type="transmembrane region" description="Helical" evidence="9">
    <location>
        <begin position="177"/>
        <end position="194"/>
    </location>
</feature>
<name>A0A319E8H5_ASPSB</name>
<feature type="transmembrane region" description="Helical" evidence="9">
    <location>
        <begin position="352"/>
        <end position="376"/>
    </location>
</feature>
<evidence type="ECO:0000256" key="6">
    <source>
        <dbReference type="ARBA" id="ARBA00023136"/>
    </source>
</evidence>
<keyword evidence="3 8" id="KW-0812">Transmembrane</keyword>
<feature type="transmembrane region" description="Helical" evidence="9">
    <location>
        <begin position="147"/>
        <end position="165"/>
    </location>
</feature>
<keyword evidence="2 8" id="KW-0813">Transport</keyword>
<reference evidence="11 12" key="1">
    <citation type="submission" date="2018-02" db="EMBL/GenBank/DDBJ databases">
        <title>The genomes of Aspergillus section Nigri reveals drivers in fungal speciation.</title>
        <authorList>
            <consortium name="DOE Joint Genome Institute"/>
            <person name="Vesth T.C."/>
            <person name="Nybo J."/>
            <person name="Theobald S."/>
            <person name="Brandl J."/>
            <person name="Frisvad J.C."/>
            <person name="Nielsen K.F."/>
            <person name="Lyhne E.K."/>
            <person name="Kogle M.E."/>
            <person name="Kuo A."/>
            <person name="Riley R."/>
            <person name="Clum A."/>
            <person name="Nolan M."/>
            <person name="Lipzen A."/>
            <person name="Salamov A."/>
            <person name="Henrissat B."/>
            <person name="Wiebenga A."/>
            <person name="De vries R.P."/>
            <person name="Grigoriev I.V."/>
            <person name="Mortensen U.H."/>
            <person name="Andersen M.R."/>
            <person name="Baker S.E."/>
        </authorList>
    </citation>
    <scope>NUCLEOTIDE SEQUENCE [LARGE SCALE GENOMIC DNA]</scope>
    <source>
        <strain evidence="11 12">CBS 121057</strain>
    </source>
</reference>
<dbReference type="Proteomes" id="UP000248423">
    <property type="component" value="Unassembled WGS sequence"/>
</dbReference>
<dbReference type="InterPro" id="IPR013099">
    <property type="entry name" value="K_chnl_dom"/>
</dbReference>
<feature type="transmembrane region" description="Helical" evidence="9">
    <location>
        <begin position="321"/>
        <end position="340"/>
    </location>
</feature>
<protein>
    <recommendedName>
        <fullName evidence="10">Potassium channel domain-containing protein</fullName>
    </recommendedName>
</protein>
<feature type="domain" description="Potassium channel" evidence="10">
    <location>
        <begin position="154"/>
        <end position="225"/>
    </location>
</feature>
<dbReference type="Gene3D" id="1.10.287.70">
    <property type="match status" value="2"/>
</dbReference>
<keyword evidence="4 9" id="KW-1133">Transmembrane helix</keyword>
<dbReference type="SUPFAM" id="SSF81324">
    <property type="entry name" value="Voltage-gated potassium channels"/>
    <property type="match status" value="2"/>
</dbReference>
<evidence type="ECO:0000259" key="10">
    <source>
        <dbReference type="Pfam" id="PF07885"/>
    </source>
</evidence>
<dbReference type="GO" id="GO:0015271">
    <property type="term" value="F:outward rectifier potassium channel activity"/>
    <property type="evidence" value="ECO:0007669"/>
    <property type="project" value="TreeGrafter"/>
</dbReference>
<evidence type="ECO:0000256" key="3">
    <source>
        <dbReference type="ARBA" id="ARBA00022692"/>
    </source>
</evidence>
<dbReference type="Pfam" id="PF07885">
    <property type="entry name" value="Ion_trans_2"/>
    <property type="match status" value="2"/>
</dbReference>
<evidence type="ECO:0000256" key="9">
    <source>
        <dbReference type="SAM" id="Phobius"/>
    </source>
</evidence>
<gene>
    <name evidence="11" type="ORF">BO78DRAFT_431334</name>
</gene>
<evidence type="ECO:0000256" key="8">
    <source>
        <dbReference type="RuleBase" id="RU003857"/>
    </source>
</evidence>
<dbReference type="AlphaFoldDB" id="A0A319E8H5"/>
<evidence type="ECO:0000256" key="4">
    <source>
        <dbReference type="ARBA" id="ARBA00022989"/>
    </source>
</evidence>
<comment type="subcellular location">
    <subcellularLocation>
        <location evidence="1">Membrane</location>
        <topology evidence="1">Multi-pass membrane protein</topology>
    </subcellularLocation>
</comment>
<dbReference type="EMBL" id="KZ826369">
    <property type="protein sequence ID" value="PYI04415.1"/>
    <property type="molecule type" value="Genomic_DNA"/>
</dbReference>
<feature type="transmembrane region" description="Helical" evidence="9">
    <location>
        <begin position="291"/>
        <end position="309"/>
    </location>
</feature>
<dbReference type="OrthoDB" id="297496at2759"/>
<keyword evidence="7 8" id="KW-0407">Ion channel</keyword>
<keyword evidence="5 8" id="KW-0406">Ion transport</keyword>